<dbReference type="RefSeq" id="WP_092266308.1">
    <property type="nucleotide sequence ID" value="NZ_FORT01000001.1"/>
</dbReference>
<sequence length="317" mass="35917">MNYEKIGPVEIVPGESQSRSPFSTSLLIRDKSGGESTLIDCGGGPSVFAYLQEQSIRQIFLTHFHPDHTSGTPLFDQTQILINPYDYTRLLQFAEMRKTGGSGSTDARKAAGTPQLIYPYEQEINMSGTTVIMLHAPGHSEGFCCPYIPEHGILMIGDIDLTSFGPWYFGPDSDIDQFIASARMTLEVDAKYFLTSHQKGMVLREEYPRKLEQYLEIIERREERIKQAIKKGCSPEELILQDVIYFRKDHGQAAFIVRNEQMGIAKHLKRMIRKGEPLGDYFLEYAMAHKLNPEHVDQFTRPAFVGVAKAGRETKMN</sequence>
<dbReference type="AlphaFoldDB" id="A0A1I3LVE1"/>
<reference evidence="6" key="1">
    <citation type="submission" date="2016-10" db="EMBL/GenBank/DDBJ databases">
        <authorList>
            <person name="Varghese N."/>
            <person name="Submissions S."/>
        </authorList>
    </citation>
    <scope>NUCLEOTIDE SEQUENCE [LARGE SCALE GENOMIC DNA]</scope>
    <source>
        <strain evidence="6">OK042</strain>
    </source>
</reference>
<evidence type="ECO:0000256" key="2">
    <source>
        <dbReference type="ARBA" id="ARBA00034301"/>
    </source>
</evidence>
<comment type="catalytic activity">
    <reaction evidence="3">
        <text>3',5'-cyclic UMP + H2O = UMP + H(+)</text>
        <dbReference type="Rhea" id="RHEA:70575"/>
        <dbReference type="ChEBI" id="CHEBI:15377"/>
        <dbReference type="ChEBI" id="CHEBI:15378"/>
        <dbReference type="ChEBI" id="CHEBI:57865"/>
        <dbReference type="ChEBI" id="CHEBI:184387"/>
    </reaction>
    <physiologicalReaction direction="left-to-right" evidence="3">
        <dbReference type="Rhea" id="RHEA:70576"/>
    </physiologicalReaction>
</comment>
<comment type="function">
    <text evidence="2">Counteracts the endogenous Pycsar antiviral defense system. Phosphodiesterase that enables metal-dependent hydrolysis of host cyclic nucleotide Pycsar defense signals such as cCMP and cUMP.</text>
</comment>
<dbReference type="SMART" id="SM00849">
    <property type="entry name" value="Lactamase_B"/>
    <property type="match status" value="1"/>
</dbReference>
<comment type="catalytic activity">
    <reaction evidence="1">
        <text>3',5'-cyclic CMP + H2O = CMP + H(+)</text>
        <dbReference type="Rhea" id="RHEA:72675"/>
        <dbReference type="ChEBI" id="CHEBI:15377"/>
        <dbReference type="ChEBI" id="CHEBI:15378"/>
        <dbReference type="ChEBI" id="CHEBI:58003"/>
        <dbReference type="ChEBI" id="CHEBI:60377"/>
    </reaction>
    <physiologicalReaction direction="left-to-right" evidence="1">
        <dbReference type="Rhea" id="RHEA:72676"/>
    </physiologicalReaction>
</comment>
<organism evidence="5 6">
    <name type="scientific">Brevibacillus centrosporus</name>
    <dbReference type="NCBI Taxonomy" id="54910"/>
    <lineage>
        <taxon>Bacteria</taxon>
        <taxon>Bacillati</taxon>
        <taxon>Bacillota</taxon>
        <taxon>Bacilli</taxon>
        <taxon>Bacillales</taxon>
        <taxon>Paenibacillaceae</taxon>
        <taxon>Brevibacillus</taxon>
    </lineage>
</organism>
<dbReference type="EMBL" id="FORT01000001">
    <property type="protein sequence ID" value="SFI88738.1"/>
    <property type="molecule type" value="Genomic_DNA"/>
</dbReference>
<name>A0A1I3LVE1_9BACL</name>
<dbReference type="Gene3D" id="3.60.15.10">
    <property type="entry name" value="Ribonuclease Z/Hydroxyacylglutathione hydrolase-like"/>
    <property type="match status" value="1"/>
</dbReference>
<dbReference type="CDD" id="cd06262">
    <property type="entry name" value="metallo-hydrolase-like_MBL-fold"/>
    <property type="match status" value="1"/>
</dbReference>
<dbReference type="InterPro" id="IPR001279">
    <property type="entry name" value="Metallo-B-lactamas"/>
</dbReference>
<dbReference type="PANTHER" id="PTHR23131">
    <property type="entry name" value="ENDORIBONUCLEASE LACTB2"/>
    <property type="match status" value="1"/>
</dbReference>
<feature type="domain" description="Metallo-beta-lactamase" evidence="4">
    <location>
        <begin position="22"/>
        <end position="197"/>
    </location>
</feature>
<evidence type="ECO:0000256" key="1">
    <source>
        <dbReference type="ARBA" id="ARBA00034221"/>
    </source>
</evidence>
<dbReference type="PANTHER" id="PTHR23131:SF0">
    <property type="entry name" value="ENDORIBONUCLEASE LACTB2"/>
    <property type="match status" value="1"/>
</dbReference>
<accession>A0A1I3LVE1</accession>
<protein>
    <submittedName>
        <fullName evidence="5">Glyoxylase, beta-lactamase superfamily II</fullName>
    </submittedName>
</protein>
<dbReference type="Pfam" id="PF00753">
    <property type="entry name" value="Lactamase_B"/>
    <property type="match status" value="1"/>
</dbReference>
<evidence type="ECO:0000313" key="6">
    <source>
        <dbReference type="Proteomes" id="UP000198915"/>
    </source>
</evidence>
<dbReference type="InterPro" id="IPR050662">
    <property type="entry name" value="Sec-metab_biosynth-thioest"/>
</dbReference>
<dbReference type="InterPro" id="IPR036866">
    <property type="entry name" value="RibonucZ/Hydroxyglut_hydro"/>
</dbReference>
<proteinExistence type="predicted"/>
<evidence type="ECO:0000256" key="3">
    <source>
        <dbReference type="ARBA" id="ARBA00048505"/>
    </source>
</evidence>
<dbReference type="STRING" id="1884381.SAMN05518846_101439"/>
<gene>
    <name evidence="5" type="ORF">SAMN05518846_101439</name>
</gene>
<dbReference type="SUPFAM" id="SSF56281">
    <property type="entry name" value="Metallo-hydrolase/oxidoreductase"/>
    <property type="match status" value="1"/>
</dbReference>
<dbReference type="Proteomes" id="UP000198915">
    <property type="component" value="Unassembled WGS sequence"/>
</dbReference>
<keyword evidence="6" id="KW-1185">Reference proteome</keyword>
<evidence type="ECO:0000259" key="4">
    <source>
        <dbReference type="SMART" id="SM00849"/>
    </source>
</evidence>
<evidence type="ECO:0000313" key="5">
    <source>
        <dbReference type="EMBL" id="SFI88738.1"/>
    </source>
</evidence>